<dbReference type="PROSITE" id="PS50893">
    <property type="entry name" value="ABC_TRANSPORTER_2"/>
    <property type="match status" value="1"/>
</dbReference>
<dbReference type="AlphaFoldDB" id="A0A4R4MN74"/>
<dbReference type="Pfam" id="PF00005">
    <property type="entry name" value="ABC_tran"/>
    <property type="match status" value="1"/>
</dbReference>
<protein>
    <submittedName>
        <fullName evidence="5">ABC transporter ATP-binding protein</fullName>
    </submittedName>
</protein>
<dbReference type="GO" id="GO:0005524">
    <property type="term" value="F:ATP binding"/>
    <property type="evidence" value="ECO:0007669"/>
    <property type="project" value="UniProtKB-KW"/>
</dbReference>
<evidence type="ECO:0000256" key="3">
    <source>
        <dbReference type="ARBA" id="ARBA00022840"/>
    </source>
</evidence>
<dbReference type="FunFam" id="3.40.50.300:FF:000032">
    <property type="entry name" value="Export ABC transporter ATP-binding protein"/>
    <property type="match status" value="1"/>
</dbReference>
<dbReference type="Gene3D" id="3.40.50.300">
    <property type="entry name" value="P-loop containing nucleotide triphosphate hydrolases"/>
    <property type="match status" value="1"/>
</dbReference>
<dbReference type="InterPro" id="IPR003593">
    <property type="entry name" value="AAA+_ATPase"/>
</dbReference>
<dbReference type="OrthoDB" id="3266715at2"/>
<dbReference type="RefSeq" id="WP_132340879.1">
    <property type="nucleotide sequence ID" value="NZ_SMJZ01000266.1"/>
</dbReference>
<evidence type="ECO:0000313" key="6">
    <source>
        <dbReference type="Proteomes" id="UP000295157"/>
    </source>
</evidence>
<keyword evidence="6" id="KW-1185">Reference proteome</keyword>
<evidence type="ECO:0000313" key="5">
    <source>
        <dbReference type="EMBL" id="TDB97404.1"/>
    </source>
</evidence>
<keyword evidence="1" id="KW-0813">Transport</keyword>
<organism evidence="5 6">
    <name type="scientific">Nonomuraea longispora</name>
    <dbReference type="NCBI Taxonomy" id="1848320"/>
    <lineage>
        <taxon>Bacteria</taxon>
        <taxon>Bacillati</taxon>
        <taxon>Actinomycetota</taxon>
        <taxon>Actinomycetes</taxon>
        <taxon>Streptosporangiales</taxon>
        <taxon>Streptosporangiaceae</taxon>
        <taxon>Nonomuraea</taxon>
    </lineage>
</organism>
<dbReference type="PANTHER" id="PTHR24220">
    <property type="entry name" value="IMPORT ATP-BINDING PROTEIN"/>
    <property type="match status" value="1"/>
</dbReference>
<dbReference type="GO" id="GO:0005886">
    <property type="term" value="C:plasma membrane"/>
    <property type="evidence" value="ECO:0007669"/>
    <property type="project" value="TreeGrafter"/>
</dbReference>
<keyword evidence="3 5" id="KW-0067">ATP-binding</keyword>
<accession>A0A4R4MN74</accession>
<dbReference type="InterPro" id="IPR017911">
    <property type="entry name" value="MacB-like_ATP-bd"/>
</dbReference>
<dbReference type="GO" id="GO:0098796">
    <property type="term" value="C:membrane protein complex"/>
    <property type="evidence" value="ECO:0007669"/>
    <property type="project" value="UniProtKB-ARBA"/>
</dbReference>
<reference evidence="5 6" key="1">
    <citation type="submission" date="2019-02" db="EMBL/GenBank/DDBJ databases">
        <title>Draft genome sequences of novel Actinobacteria.</title>
        <authorList>
            <person name="Sahin N."/>
            <person name="Ay H."/>
            <person name="Saygin H."/>
        </authorList>
    </citation>
    <scope>NUCLEOTIDE SEQUENCE [LARGE SCALE GENOMIC DNA]</scope>
    <source>
        <strain evidence="5 6">KC201</strain>
    </source>
</reference>
<dbReference type="EMBL" id="SMJZ01000266">
    <property type="protein sequence ID" value="TDB97404.1"/>
    <property type="molecule type" value="Genomic_DNA"/>
</dbReference>
<proteinExistence type="predicted"/>
<dbReference type="SUPFAM" id="SSF52540">
    <property type="entry name" value="P-loop containing nucleoside triphosphate hydrolases"/>
    <property type="match status" value="1"/>
</dbReference>
<dbReference type="InterPro" id="IPR003439">
    <property type="entry name" value="ABC_transporter-like_ATP-bd"/>
</dbReference>
<comment type="caution">
    <text evidence="5">The sequence shown here is derived from an EMBL/GenBank/DDBJ whole genome shotgun (WGS) entry which is preliminary data.</text>
</comment>
<dbReference type="SMART" id="SM00382">
    <property type="entry name" value="AAA"/>
    <property type="match status" value="1"/>
</dbReference>
<evidence type="ECO:0000256" key="1">
    <source>
        <dbReference type="ARBA" id="ARBA00022448"/>
    </source>
</evidence>
<dbReference type="PANTHER" id="PTHR24220:SF685">
    <property type="entry name" value="ABC TRANSPORTER RELATED"/>
    <property type="match status" value="1"/>
</dbReference>
<dbReference type="InterPro" id="IPR015854">
    <property type="entry name" value="ABC_transpr_LolD-like"/>
</dbReference>
<keyword evidence="2" id="KW-0547">Nucleotide-binding</keyword>
<dbReference type="GO" id="GO:0016887">
    <property type="term" value="F:ATP hydrolysis activity"/>
    <property type="evidence" value="ECO:0007669"/>
    <property type="project" value="InterPro"/>
</dbReference>
<dbReference type="InterPro" id="IPR027417">
    <property type="entry name" value="P-loop_NTPase"/>
</dbReference>
<dbReference type="GO" id="GO:0022857">
    <property type="term" value="F:transmembrane transporter activity"/>
    <property type="evidence" value="ECO:0007669"/>
    <property type="project" value="TreeGrafter"/>
</dbReference>
<sequence length="248" mass="26664">MSHVVTLDRVTKAYGEVRALDEVTLAFPRGRFVAVMGPSGSGKTTLLNCAAGLDPPTSGSVVIGGVDLARLSETKRTELRRRHVGFVFQSYNLLPALSVQDNITLPLRLAGLRPDRSWLRELVARVGLGDRLRHRPPELSGGQEQRAAIVRALAARPDVVFADEPTGALDRGSATQVLDLLRELVDELGQTVIMVTHDPVAAARAHQTLIMVDGKVVGLLHAPSADDLAARLARLDGEPRMTSKGVPQ</sequence>
<dbReference type="CDD" id="cd03255">
    <property type="entry name" value="ABC_MJ0796_LolCDE_FtsE"/>
    <property type="match status" value="1"/>
</dbReference>
<name>A0A4R4MN74_9ACTN</name>
<evidence type="ECO:0000256" key="2">
    <source>
        <dbReference type="ARBA" id="ARBA00022741"/>
    </source>
</evidence>
<evidence type="ECO:0000259" key="4">
    <source>
        <dbReference type="PROSITE" id="PS50893"/>
    </source>
</evidence>
<feature type="domain" description="ABC transporter" evidence="4">
    <location>
        <begin position="5"/>
        <end position="238"/>
    </location>
</feature>
<gene>
    <name evidence="5" type="ORF">E1267_39890</name>
</gene>
<dbReference type="Proteomes" id="UP000295157">
    <property type="component" value="Unassembled WGS sequence"/>
</dbReference>